<dbReference type="RefSeq" id="WP_257574954.1">
    <property type="nucleotide sequence ID" value="NZ_FNNO01000011.1"/>
</dbReference>
<dbReference type="PIRSF" id="PIRSF021505">
    <property type="entry name" value="O_gly_hdrol"/>
    <property type="match status" value="1"/>
</dbReference>
<gene>
    <name evidence="1" type="ORF">SAMN05444410_11139</name>
</gene>
<organism evidence="1 2">
    <name type="scientific">Hydrobacter penzbergensis</name>
    <dbReference type="NCBI Taxonomy" id="1235997"/>
    <lineage>
        <taxon>Bacteria</taxon>
        <taxon>Pseudomonadati</taxon>
        <taxon>Bacteroidota</taxon>
        <taxon>Chitinophagia</taxon>
        <taxon>Chitinophagales</taxon>
        <taxon>Chitinophagaceae</taxon>
        <taxon>Hydrobacter</taxon>
    </lineage>
</organism>
<protein>
    <submittedName>
        <fullName evidence="1">Glycosyl hydrolase family 76</fullName>
    </submittedName>
</protein>
<evidence type="ECO:0000313" key="2">
    <source>
        <dbReference type="Proteomes" id="UP000198711"/>
    </source>
</evidence>
<dbReference type="GO" id="GO:0016787">
    <property type="term" value="F:hydrolase activity"/>
    <property type="evidence" value="ECO:0007669"/>
    <property type="project" value="UniProtKB-KW"/>
</dbReference>
<dbReference type="PANTHER" id="PTHR47791:SF4">
    <property type="entry name" value="(PUTATIVE SECRETED PROTEIN)-RELATED"/>
    <property type="match status" value="1"/>
</dbReference>
<sequence>MRNNQTIILKTISIFGMLIVLLGLTSVHAQHPSAIYLQRAGVVHDHIYKEFYDSSKQLFKEKTVLRKDERPYSYLWPLCALVQAANEMEVLDHATDYMGPVDRAIAQYYSPSKPPSAGYDSYVAGDGGGDRFYDDNQWIGLAYTDAYQRTKKPTYLQMATTIYRFMLTGYDTVSGGGMYWQEFHNNSKNTCSNGPGILLALQLYRSTHEKKYIDTAILLYNWVNARLQSPDGLYFDALKLPSGKIDERKYTYNTGTMLQSAVLLHQLTGKDQYLSQAKSIAEQSARYFFKDGLLPGNYWFNAVLMRGYVELYKIDKQQTYMQLFKKYLDAVWDHQRDEQGLIGTKQVKTLLDQAGYLEMLARMAAYFQSRD</sequence>
<accession>A0A8X8IGQ1</accession>
<dbReference type="Gene3D" id="1.50.10.20">
    <property type="match status" value="1"/>
</dbReference>
<dbReference type="InterPro" id="IPR053169">
    <property type="entry name" value="MUG_Protein"/>
</dbReference>
<dbReference type="GO" id="GO:0005975">
    <property type="term" value="P:carbohydrate metabolic process"/>
    <property type="evidence" value="ECO:0007669"/>
    <property type="project" value="InterPro"/>
</dbReference>
<reference evidence="1 2" key="1">
    <citation type="submission" date="2016-10" db="EMBL/GenBank/DDBJ databases">
        <authorList>
            <person name="Varghese N."/>
            <person name="Submissions S."/>
        </authorList>
    </citation>
    <scope>NUCLEOTIDE SEQUENCE [LARGE SCALE GENOMIC DNA]</scope>
    <source>
        <strain evidence="1 2">DSM 25353</strain>
    </source>
</reference>
<name>A0A8X8IGQ1_9BACT</name>
<dbReference type="InterPro" id="IPR005198">
    <property type="entry name" value="Glyco_hydro_76"/>
</dbReference>
<dbReference type="EMBL" id="FNNO01000011">
    <property type="protein sequence ID" value="SDX22122.1"/>
    <property type="molecule type" value="Genomic_DNA"/>
</dbReference>
<dbReference type="InterPro" id="IPR014512">
    <property type="entry name" value="O_gly_hydro"/>
</dbReference>
<evidence type="ECO:0000313" key="1">
    <source>
        <dbReference type="EMBL" id="SDX22122.1"/>
    </source>
</evidence>
<keyword evidence="1" id="KW-0378">Hydrolase</keyword>
<dbReference type="InterPro" id="IPR008928">
    <property type="entry name" value="6-hairpin_glycosidase_sf"/>
</dbReference>
<dbReference type="AlphaFoldDB" id="A0A8X8IGQ1"/>
<comment type="caution">
    <text evidence="1">The sequence shown here is derived from an EMBL/GenBank/DDBJ whole genome shotgun (WGS) entry which is preliminary data.</text>
</comment>
<dbReference type="SUPFAM" id="SSF48208">
    <property type="entry name" value="Six-hairpin glycosidases"/>
    <property type="match status" value="1"/>
</dbReference>
<dbReference type="Pfam" id="PF03663">
    <property type="entry name" value="Glyco_hydro_76"/>
    <property type="match status" value="1"/>
</dbReference>
<keyword evidence="2" id="KW-1185">Reference proteome</keyword>
<dbReference type="Proteomes" id="UP000198711">
    <property type="component" value="Unassembled WGS sequence"/>
</dbReference>
<proteinExistence type="predicted"/>
<dbReference type="PANTHER" id="PTHR47791">
    <property type="entry name" value="MEIOTICALLY UP-REGULATED GENE 191 PROTEIN"/>
    <property type="match status" value="1"/>
</dbReference>